<evidence type="ECO:0000313" key="8">
    <source>
        <dbReference type="EMBL" id="BAQ01654.1"/>
    </source>
</evidence>
<evidence type="ECO:0000256" key="3">
    <source>
        <dbReference type="ARBA" id="ARBA00022692"/>
    </source>
</evidence>
<evidence type="ECO:0000256" key="1">
    <source>
        <dbReference type="ARBA" id="ARBA00004651"/>
    </source>
</evidence>
<dbReference type="PANTHER" id="PTHR30250:SF11">
    <property type="entry name" value="O-ANTIGEN TRANSPORTER-RELATED"/>
    <property type="match status" value="1"/>
</dbReference>
<evidence type="ECO:0000256" key="2">
    <source>
        <dbReference type="ARBA" id="ARBA00022475"/>
    </source>
</evidence>
<reference evidence="8" key="1">
    <citation type="journal article" date="2014" name="DNA Res.">
        <title>A complete view of the genetic diversity of the Escherichia coli O-antigen biosynthesis gene cluster.</title>
        <authorList>
            <person name="Iguchi A."/>
            <person name="Iyoda S."/>
            <person name="Kikuchi T."/>
            <person name="Ogura Y."/>
            <person name="Katsura K."/>
            <person name="Ohnishi M."/>
            <person name="Hayashi T."/>
            <person name="Thomson N.R."/>
        </authorList>
    </citation>
    <scope>NUCLEOTIDE SEQUENCE</scope>
    <source>
        <strain evidence="8">N87</strain>
    </source>
</reference>
<keyword evidence="2" id="KW-1003">Cell membrane</keyword>
<dbReference type="InterPro" id="IPR050833">
    <property type="entry name" value="Poly_Biosynth_Transport"/>
</dbReference>
<dbReference type="GO" id="GO:0005886">
    <property type="term" value="C:plasma membrane"/>
    <property type="evidence" value="ECO:0007669"/>
    <property type="project" value="UniProtKB-SubCell"/>
</dbReference>
<dbReference type="InterPro" id="IPR002797">
    <property type="entry name" value="Polysacc_synth"/>
</dbReference>
<keyword evidence="4 7" id="KW-1133">Transmembrane helix</keyword>
<dbReference type="EMBL" id="AATJOC010000001">
    <property type="protein sequence ID" value="EFM0250937.1"/>
    <property type="molecule type" value="Genomic_DNA"/>
</dbReference>
<sequence>MIYMNVIKSRVFLNAVYLFVVQGVTYLVPLITLPYLVRVLGAQSYGVLSFSLAIIQYFILLTDYGFNLSATQKISVICGDINKISNVFWSVTCCKILLMIISAILVYTVTKVFDVMNGHELVIFSCFGLVLGNILFPVWFFQGKEQMGLSSISNIISKLLAIPLIFLLVNNPNDAWIAAIITSFTSISGGLISLTIIYHKKWVHWVGIRDLKIIQEFKDGWHLFISTAAISMYTTSIVVVLGIFSGPISVGYFTAADRIRQAVQGLITPITQACYPRINYLYRTSPEKGFELVRKLLYFQGGITLTLSIILMMFASVIVKILFGNGFERSDSVLTIMAFCPFIVGISNVLGIQILVALGYKKVFSKILLCSGGLCLILIGPSTYLYSENGAALSVLITEVFVTIAMLIVVLAKKVPIFKRENLNNEV</sequence>
<feature type="transmembrane region" description="Helical" evidence="7">
    <location>
        <begin position="12"/>
        <end position="33"/>
    </location>
</feature>
<keyword evidence="3 7" id="KW-0812">Transmembrane</keyword>
<evidence type="ECO:0000256" key="6">
    <source>
        <dbReference type="ARBA" id="ARBA00049738"/>
    </source>
</evidence>
<dbReference type="RefSeq" id="WP_158227893.1">
    <property type="nucleotide sequence ID" value="NZ_CABVOR010000003.1"/>
</dbReference>
<feature type="transmembrane region" description="Helical" evidence="7">
    <location>
        <begin position="148"/>
        <end position="169"/>
    </location>
</feature>
<dbReference type="EMBL" id="AB812056">
    <property type="protein sequence ID" value="BAQ01654.1"/>
    <property type="molecule type" value="Genomic_DNA"/>
</dbReference>
<name>A0A0A8J5F4_ECOLX</name>
<dbReference type="Proteomes" id="UP000527548">
    <property type="component" value="Unassembled WGS sequence"/>
</dbReference>
<feature type="transmembrane region" description="Helical" evidence="7">
    <location>
        <begin position="87"/>
        <end position="109"/>
    </location>
</feature>
<dbReference type="CDD" id="cd13128">
    <property type="entry name" value="MATE_Wzx_like"/>
    <property type="match status" value="1"/>
</dbReference>
<feature type="transmembrane region" description="Helical" evidence="7">
    <location>
        <begin position="175"/>
        <end position="199"/>
    </location>
</feature>
<feature type="transmembrane region" description="Helical" evidence="7">
    <location>
        <begin position="220"/>
        <end position="246"/>
    </location>
</feature>
<evidence type="ECO:0000313" key="9">
    <source>
        <dbReference type="EMBL" id="EFM0250937.1"/>
    </source>
</evidence>
<reference evidence="9 10" key="2">
    <citation type="submission" date="2018-08" db="EMBL/GenBank/DDBJ databases">
        <authorList>
            <consortium name="GenomeTrakr network: Whole genome sequencing for foodborne pathogen traceback"/>
        </authorList>
    </citation>
    <scope>NUCLEOTIDE SEQUENCE [LARGE SCALE GENOMIC DNA]</scope>
    <source>
        <strain evidence="9 10">AZ-TG73163</strain>
    </source>
</reference>
<organism evidence="8">
    <name type="scientific">Escherichia coli</name>
    <dbReference type="NCBI Taxonomy" id="562"/>
    <lineage>
        <taxon>Bacteria</taxon>
        <taxon>Pseudomonadati</taxon>
        <taxon>Pseudomonadota</taxon>
        <taxon>Gammaproteobacteria</taxon>
        <taxon>Enterobacterales</taxon>
        <taxon>Enterobacteriaceae</taxon>
        <taxon>Escherichia</taxon>
    </lineage>
</organism>
<evidence type="ECO:0000313" key="10">
    <source>
        <dbReference type="Proteomes" id="UP000527548"/>
    </source>
</evidence>
<gene>
    <name evidence="8" type="primary">wzx</name>
    <name evidence="9" type="ORF">C719_000051</name>
</gene>
<feature type="transmembrane region" description="Helical" evidence="7">
    <location>
        <begin position="296"/>
        <end position="323"/>
    </location>
</feature>
<dbReference type="Pfam" id="PF01943">
    <property type="entry name" value="Polysacc_synt"/>
    <property type="match status" value="1"/>
</dbReference>
<protein>
    <recommendedName>
        <fullName evidence="6">Putative O-antigen transporter</fullName>
    </recommendedName>
</protein>
<dbReference type="AlphaFoldDB" id="A0A0A8J5F4"/>
<keyword evidence="5 7" id="KW-0472">Membrane</keyword>
<comment type="subcellular location">
    <subcellularLocation>
        <location evidence="1">Cell membrane</location>
        <topology evidence="1">Multi-pass membrane protein</topology>
    </subcellularLocation>
</comment>
<evidence type="ECO:0000256" key="5">
    <source>
        <dbReference type="ARBA" id="ARBA00023136"/>
    </source>
</evidence>
<feature type="transmembrane region" description="Helical" evidence="7">
    <location>
        <begin position="335"/>
        <end position="360"/>
    </location>
</feature>
<evidence type="ECO:0000256" key="7">
    <source>
        <dbReference type="SAM" id="Phobius"/>
    </source>
</evidence>
<accession>A0A0A8J5F4</accession>
<feature type="transmembrane region" description="Helical" evidence="7">
    <location>
        <begin position="121"/>
        <end position="141"/>
    </location>
</feature>
<feature type="transmembrane region" description="Helical" evidence="7">
    <location>
        <begin position="45"/>
        <end position="66"/>
    </location>
</feature>
<dbReference type="PANTHER" id="PTHR30250">
    <property type="entry name" value="PST FAMILY PREDICTED COLANIC ACID TRANSPORTER"/>
    <property type="match status" value="1"/>
</dbReference>
<proteinExistence type="predicted"/>
<feature type="transmembrane region" description="Helical" evidence="7">
    <location>
        <begin position="392"/>
        <end position="412"/>
    </location>
</feature>
<feature type="transmembrane region" description="Helical" evidence="7">
    <location>
        <begin position="367"/>
        <end position="386"/>
    </location>
</feature>
<evidence type="ECO:0000256" key="4">
    <source>
        <dbReference type="ARBA" id="ARBA00022989"/>
    </source>
</evidence>